<dbReference type="Proteomes" id="UP000250080">
    <property type="component" value="Chromosome I"/>
</dbReference>
<dbReference type="AlphaFoldDB" id="A0A0A8TC58"/>
<dbReference type="RefSeq" id="WP_013160070.1">
    <property type="nucleotide sequence ID" value="NZ_CCYQ01000044.1"/>
</dbReference>
<accession>A0A0A8TC58</accession>
<dbReference type="OrthoDB" id="73040at2"/>
<gene>
    <name evidence="3" type="ORF">PFR_JS23_2160</name>
</gene>
<sequence length="215" mass="22173">MSRRFATTLAASALSLVVLAGCSTATAGPSSGTPSGTVTAGAASNTSSTAANGSVDVAKAGVEELKGADARTLVDKLEATPLSQRRTDLRASVRADELQLSDTSGNKASVKMPADQFYLSFAPYVNKTHDCTYHSLTTCKAELGNKQMHVTITDAAGATVIDQDLTAADNGFIGVWLPRNITGTLTVSYDGKSASQQISTAKADDPTCLTTLHLA</sequence>
<dbReference type="Pfam" id="PF21172">
    <property type="entry name" value="CueP"/>
    <property type="match status" value="1"/>
</dbReference>
<feature type="region of interest" description="Disordered" evidence="1">
    <location>
        <begin position="26"/>
        <end position="50"/>
    </location>
</feature>
<feature type="chain" id="PRO_5015033022" evidence="2">
    <location>
        <begin position="28"/>
        <end position="215"/>
    </location>
</feature>
<dbReference type="GeneID" id="61223060"/>
<feature type="signal peptide" evidence="2">
    <location>
        <begin position="1"/>
        <end position="27"/>
    </location>
</feature>
<keyword evidence="2" id="KW-0732">Signal</keyword>
<dbReference type="OMA" id="QTHPCAT"/>
<proteinExistence type="predicted"/>
<evidence type="ECO:0000313" key="3">
    <source>
        <dbReference type="EMBL" id="SCQ82245.1"/>
    </source>
</evidence>
<evidence type="ECO:0000256" key="2">
    <source>
        <dbReference type="SAM" id="SignalP"/>
    </source>
</evidence>
<reference evidence="3 4" key="1">
    <citation type="submission" date="2016-09" db="EMBL/GenBank/DDBJ databases">
        <authorList>
            <person name="Laine KS P."/>
        </authorList>
    </citation>
    <scope>NUCLEOTIDE SEQUENCE [LARGE SCALE GENOMIC DNA]</scope>
    <source>
        <strain evidence="3">PFRJS-23</strain>
    </source>
</reference>
<evidence type="ECO:0000313" key="4">
    <source>
        <dbReference type="Proteomes" id="UP000250080"/>
    </source>
</evidence>
<dbReference type="InterPro" id="IPR047808">
    <property type="entry name" value="CueP-like"/>
</dbReference>
<dbReference type="EMBL" id="LT618793">
    <property type="protein sequence ID" value="SCQ82245.1"/>
    <property type="molecule type" value="Genomic_DNA"/>
</dbReference>
<organism evidence="3 4">
    <name type="scientific">Propionibacterium freudenreichii</name>
    <dbReference type="NCBI Taxonomy" id="1744"/>
    <lineage>
        <taxon>Bacteria</taxon>
        <taxon>Bacillati</taxon>
        <taxon>Actinomycetota</taxon>
        <taxon>Actinomycetes</taxon>
        <taxon>Propionibacteriales</taxon>
        <taxon>Propionibacteriaceae</taxon>
        <taxon>Propionibacterium</taxon>
    </lineage>
</organism>
<protein>
    <submittedName>
        <fullName evidence="3">Periplasmic or exported protein</fullName>
    </submittedName>
</protein>
<evidence type="ECO:0000256" key="1">
    <source>
        <dbReference type="SAM" id="MobiDB-lite"/>
    </source>
</evidence>
<name>A0A0A8TC58_9ACTN</name>
<dbReference type="Gene3D" id="2.60.40.3700">
    <property type="match status" value="1"/>
</dbReference>
<dbReference type="PROSITE" id="PS51257">
    <property type="entry name" value="PROKAR_LIPOPROTEIN"/>
    <property type="match status" value="1"/>
</dbReference>
<dbReference type="NCBIfam" id="NF038094">
    <property type="entry name" value="CueP_fam"/>
    <property type="match status" value="1"/>
</dbReference>
<feature type="compositionally biased region" description="Low complexity" evidence="1">
    <location>
        <begin position="35"/>
        <end position="50"/>
    </location>
</feature>